<keyword evidence="3" id="KW-1185">Reference proteome</keyword>
<accession>A0A8I5QZB2</accession>
<evidence type="ECO:0008006" key="4">
    <source>
        <dbReference type="Google" id="ProtNLM"/>
    </source>
</evidence>
<organism evidence="2 3">
    <name type="scientific">Papio anubis</name>
    <name type="common">Olive baboon</name>
    <dbReference type="NCBI Taxonomy" id="9555"/>
    <lineage>
        <taxon>Eukaryota</taxon>
        <taxon>Metazoa</taxon>
        <taxon>Chordata</taxon>
        <taxon>Craniata</taxon>
        <taxon>Vertebrata</taxon>
        <taxon>Euteleostomi</taxon>
        <taxon>Mammalia</taxon>
        <taxon>Eutheria</taxon>
        <taxon>Euarchontoglires</taxon>
        <taxon>Primates</taxon>
        <taxon>Haplorrhini</taxon>
        <taxon>Catarrhini</taxon>
        <taxon>Cercopithecidae</taxon>
        <taxon>Cercopithecinae</taxon>
        <taxon>Papio</taxon>
    </lineage>
</organism>
<evidence type="ECO:0000313" key="3">
    <source>
        <dbReference type="Proteomes" id="UP000028761"/>
    </source>
</evidence>
<feature type="transmembrane region" description="Helical" evidence="1">
    <location>
        <begin position="69"/>
        <end position="88"/>
    </location>
</feature>
<dbReference type="PANTHER" id="PTHR12138">
    <property type="entry name" value="PRIMATE-EXPANDED PROTEIN FAMILY"/>
    <property type="match status" value="1"/>
</dbReference>
<evidence type="ECO:0000313" key="2">
    <source>
        <dbReference type="Ensembl" id="ENSPANP00000048682.1"/>
    </source>
</evidence>
<sequence>MRGSTERRTFPRPHSNSGYVDLDARAPNPCAFSFREVSLYVIIFVHGYMNVGCILISRCVIPPTFQGQGHFITARGFFLFFVFLRWSLALSPRLECSGVILAHCKLRLLGSHHSPASASRVAGTTGTYHHAWLIFCIFSRDGVSPC</sequence>
<name>A0A8I5QZB2_PAPAN</name>
<reference evidence="2 3" key="1">
    <citation type="submission" date="2012-03" db="EMBL/GenBank/DDBJ databases">
        <title>Whole Genome Assembly of Papio anubis.</title>
        <authorList>
            <person name="Liu Y.L."/>
            <person name="Abraham K.A."/>
            <person name="Akbar H.A."/>
            <person name="Ali S.A."/>
            <person name="Anosike U.A."/>
            <person name="Aqrawi P.A."/>
            <person name="Arias F.A."/>
            <person name="Attaway T.A."/>
            <person name="Awwad R.A."/>
            <person name="Babu C.B."/>
            <person name="Bandaranaike D.B."/>
            <person name="Battles P.B."/>
            <person name="Bell A.B."/>
            <person name="Beltran B.B."/>
            <person name="Berhane-Mersha D.B."/>
            <person name="Bess C.B."/>
            <person name="Bickham C.B."/>
            <person name="Bolden T.B."/>
            <person name="Carter K.C."/>
            <person name="Chau D.C."/>
            <person name="Chavez A.C."/>
            <person name="Clerc-Blankenburg K.C."/>
            <person name="Coyle M.C."/>
            <person name="Dao M.D."/>
            <person name="Davila M.L.D."/>
            <person name="Davy-Carroll L.D."/>
            <person name="Denson S.D."/>
            <person name="Dinh H.D."/>
            <person name="Fernandez S.F."/>
            <person name="Fernando P.F."/>
            <person name="Forbes L.F."/>
            <person name="Francis C.F."/>
            <person name="Francisco L.F."/>
            <person name="Fu Q.F."/>
            <person name="Garcia-Iii R.G."/>
            <person name="Garrett T.G."/>
            <person name="Gross S.G."/>
            <person name="Gubbala S.G."/>
            <person name="Hirani K.H."/>
            <person name="Hogues M.H."/>
            <person name="Hollins B.H."/>
            <person name="Jackson L.J."/>
            <person name="Javaid M.J."/>
            <person name="Jhangiani S.J."/>
            <person name="Johnson A.J."/>
            <person name="Johnson B.J."/>
            <person name="Jones J.J."/>
            <person name="Joshi V.J."/>
            <person name="Kalu J.K."/>
            <person name="Khan N.K."/>
            <person name="Korchina V.K."/>
            <person name="Kovar C.K."/>
            <person name="Lago L.L."/>
            <person name="Lara F.L."/>
            <person name="Le T.-K.L."/>
            <person name="Lee S.L."/>
            <person name="Legall-Iii F.L."/>
            <person name="Lemon S.L."/>
            <person name="Liu J.L."/>
            <person name="Liu Y.-S.L."/>
            <person name="Liyanage D.L."/>
            <person name="Lopez J.L."/>
            <person name="Lorensuhewa L.L."/>
            <person name="Mata R.M."/>
            <person name="Mathew T.M."/>
            <person name="Mercado C.M."/>
            <person name="Mercado I.M."/>
            <person name="Morales K.M."/>
            <person name="Morgan M.M."/>
            <person name="Munidasa M.M."/>
            <person name="Ngo D.N."/>
            <person name="Nguyen L.N."/>
            <person name="Nguyen T.N."/>
            <person name="Nguyen N.N."/>
            <person name="Obregon M.O."/>
            <person name="Okwuonu G.O."/>
            <person name="Ongeri F.O."/>
            <person name="Onwere C.O."/>
            <person name="Osifeso I.O."/>
            <person name="Parra A.P."/>
            <person name="Patil S.P."/>
            <person name="Perez A.P."/>
            <person name="Perez Y.P."/>
            <person name="Pham C.P."/>
            <person name="Pu L.-L.P."/>
            <person name="Puazo M.P."/>
            <person name="Quiroz J.Q."/>
            <person name="Rouhana J.R."/>
            <person name="Ruiz M.R."/>
            <person name="Ruiz S.-J.R."/>
            <person name="Saada N.S."/>
            <person name="Santibanez J.S."/>
            <person name="Scheel M.S."/>
            <person name="Schneider B.S."/>
            <person name="Simmons D.S."/>
            <person name="Sisson I.S."/>
            <person name="Tang L.-Y.T."/>
            <person name="Thornton R.T."/>
            <person name="Tisius J.T."/>
            <person name="Toledanes G.T."/>
            <person name="Trejos Z.T."/>
            <person name="Usmani K.U."/>
            <person name="Varghese R.V."/>
            <person name="Vattathil S.V."/>
            <person name="Vee V.V."/>
            <person name="Walker D.W."/>
            <person name="Weissenberger G.W."/>
            <person name="White C.W."/>
            <person name="Williams A.W."/>
            <person name="Woodworth J.W."/>
            <person name="Wright R.W."/>
            <person name="Zhu Y.Z."/>
            <person name="Han Y.H."/>
            <person name="Newsham I.N."/>
            <person name="Nazareth L.N."/>
            <person name="Worley K.W."/>
            <person name="Muzny D.M."/>
            <person name="Rogers J.R."/>
            <person name="Gibbs R.G."/>
        </authorList>
    </citation>
    <scope>NUCLEOTIDE SEQUENCE [LARGE SCALE GENOMIC DNA]</scope>
</reference>
<dbReference type="Ensembl" id="ENSPANT00000070531.1">
    <property type="protein sequence ID" value="ENSPANP00000048682.1"/>
    <property type="gene ID" value="ENSPANG00000041141.1"/>
</dbReference>
<dbReference type="GeneTree" id="ENSGT00940000163505"/>
<keyword evidence="1" id="KW-1133">Transmembrane helix</keyword>
<proteinExistence type="predicted"/>
<keyword evidence="1" id="KW-0812">Transmembrane</keyword>
<reference evidence="2" key="3">
    <citation type="submission" date="2025-09" db="UniProtKB">
        <authorList>
            <consortium name="Ensembl"/>
        </authorList>
    </citation>
    <scope>IDENTIFICATION</scope>
</reference>
<feature type="transmembrane region" description="Helical" evidence="1">
    <location>
        <begin position="37"/>
        <end position="57"/>
    </location>
</feature>
<protein>
    <recommendedName>
        <fullName evidence="4">Transmembrane protein</fullName>
    </recommendedName>
</protein>
<reference evidence="2" key="2">
    <citation type="submission" date="2025-08" db="UniProtKB">
        <authorList>
            <consortium name="Ensembl"/>
        </authorList>
    </citation>
    <scope>IDENTIFICATION</scope>
</reference>
<dbReference type="PANTHER" id="PTHR12138:SF162">
    <property type="entry name" value="CHROMOSOME UNDETERMINED SCAFFOLD_275, WHOLE GENOME SHOTGUN SEQUENCE"/>
    <property type="match status" value="1"/>
</dbReference>
<dbReference type="Proteomes" id="UP000028761">
    <property type="component" value="Chromosome X"/>
</dbReference>
<keyword evidence="1" id="KW-0472">Membrane</keyword>
<evidence type="ECO:0000256" key="1">
    <source>
        <dbReference type="SAM" id="Phobius"/>
    </source>
</evidence>
<dbReference type="AlphaFoldDB" id="A0A8I5QZB2"/>